<dbReference type="PANTHER" id="PTHR43215:SF14">
    <property type="entry name" value="RADIAL SPOKE HEAD 1 HOMOLOG"/>
    <property type="match status" value="1"/>
</dbReference>
<keyword evidence="1" id="KW-0677">Repeat</keyword>
<feature type="chain" id="PRO_5047317338" description="MORN motif-containing protein" evidence="2">
    <location>
        <begin position="23"/>
        <end position="140"/>
    </location>
</feature>
<dbReference type="Pfam" id="PF02493">
    <property type="entry name" value="MORN"/>
    <property type="match status" value="4"/>
</dbReference>
<evidence type="ECO:0000313" key="4">
    <source>
        <dbReference type="Proteomes" id="UP001317629"/>
    </source>
</evidence>
<protein>
    <recommendedName>
        <fullName evidence="5">MORN motif-containing protein</fullName>
    </recommendedName>
</protein>
<sequence>MSRFLLLTLLLLSMSAPQSVIAAGKLPPCPASRKVVWTDCEGAYTYDDWSKYVGAFKDDKRHGQGAITYPDGQQYTGGFVNDRREGAGVYTSQNGNKWSGEFKNDRPNGRGVLTDKSGKILKEGVWVDGAFAGQGAQTPR</sequence>
<accession>A0ABN6VIY5</accession>
<dbReference type="SMART" id="SM00698">
    <property type="entry name" value="MORN"/>
    <property type="match status" value="3"/>
</dbReference>
<evidence type="ECO:0008006" key="5">
    <source>
        <dbReference type="Google" id="ProtNLM"/>
    </source>
</evidence>
<dbReference type="PANTHER" id="PTHR43215">
    <property type="entry name" value="RADIAL SPOKE HEAD 1 HOMOLOG"/>
    <property type="match status" value="1"/>
</dbReference>
<evidence type="ECO:0000256" key="1">
    <source>
        <dbReference type="ARBA" id="ARBA00022737"/>
    </source>
</evidence>
<dbReference type="Proteomes" id="UP001317629">
    <property type="component" value="Chromosome"/>
</dbReference>
<proteinExistence type="predicted"/>
<dbReference type="SUPFAM" id="SSF82185">
    <property type="entry name" value="Histone H3 K4-specific methyltransferase SET7/9 N-terminal domain"/>
    <property type="match status" value="1"/>
</dbReference>
<dbReference type="RefSeq" id="WP_202071424.1">
    <property type="nucleotide sequence ID" value="NZ_AP027142.1"/>
</dbReference>
<gene>
    <name evidence="3" type="ORF">SS37A_31570</name>
</gene>
<dbReference type="EMBL" id="AP027142">
    <property type="protein sequence ID" value="BDV35628.1"/>
    <property type="molecule type" value="Genomic_DNA"/>
</dbReference>
<feature type="signal peptide" evidence="2">
    <location>
        <begin position="1"/>
        <end position="22"/>
    </location>
</feature>
<organism evidence="3 4">
    <name type="scientific">Methylocystis iwaonis</name>
    <dbReference type="NCBI Taxonomy" id="2885079"/>
    <lineage>
        <taxon>Bacteria</taxon>
        <taxon>Pseudomonadati</taxon>
        <taxon>Pseudomonadota</taxon>
        <taxon>Alphaproteobacteria</taxon>
        <taxon>Hyphomicrobiales</taxon>
        <taxon>Methylocystaceae</taxon>
        <taxon>Methylocystis</taxon>
    </lineage>
</organism>
<keyword evidence="2" id="KW-0732">Signal</keyword>
<name>A0ABN6VIY5_9HYPH</name>
<evidence type="ECO:0000256" key="2">
    <source>
        <dbReference type="SAM" id="SignalP"/>
    </source>
</evidence>
<evidence type="ECO:0000313" key="3">
    <source>
        <dbReference type="EMBL" id="BDV35628.1"/>
    </source>
</evidence>
<keyword evidence="4" id="KW-1185">Reference proteome</keyword>
<reference evidence="3 4" key="1">
    <citation type="journal article" date="2023" name="Int. J. Syst. Evol. Microbiol.">
        <title>Methylocystis iwaonis sp. nov., a type II methane-oxidizing bacterium from surface soil of a rice paddy field in Japan, and emended description of the genus Methylocystis (ex Whittenbury et al. 1970) Bowman et al. 1993.</title>
        <authorList>
            <person name="Kaise H."/>
            <person name="Sawadogo J.B."/>
            <person name="Alam M.S."/>
            <person name="Ueno C."/>
            <person name="Dianou D."/>
            <person name="Shinjo R."/>
            <person name="Asakawa S."/>
        </authorList>
    </citation>
    <scope>NUCLEOTIDE SEQUENCE [LARGE SCALE GENOMIC DNA]</scope>
    <source>
        <strain evidence="3 4">SS37A-Re</strain>
    </source>
</reference>
<dbReference type="Gene3D" id="2.20.110.10">
    <property type="entry name" value="Histone H3 K4-specific methyltransferase SET7/9 N-terminal domain"/>
    <property type="match status" value="2"/>
</dbReference>
<dbReference type="InterPro" id="IPR003409">
    <property type="entry name" value="MORN"/>
</dbReference>